<sequence length="209" mass="23207">MSDVMVGNALYSKTFDAWAHKELDVAGSYELVTARAPTSQHLFRPCHVLKEETKLTEHIEQQKTLGNPSITYLQKSKKPESHDQKELSLRIRCAHDGMLGVPTDLGVRNPERADPSADIWAEKAPNTRERPTGSRLRSKNACTSCKQPKRIRLDSVMKTIVDLWSRGQPPIPGKESGEAGPLCLTATLGKELLAGLGIQSRWKKPTDVE</sequence>
<keyword evidence="2" id="KW-1185">Reference proteome</keyword>
<evidence type="ECO:0000313" key="1">
    <source>
        <dbReference type="EMBL" id="KAF2703513.1"/>
    </source>
</evidence>
<proteinExistence type="predicted"/>
<protein>
    <submittedName>
        <fullName evidence="1">Uncharacterized protein</fullName>
    </submittedName>
</protein>
<name>A0A6G1JT69_9PLEO</name>
<organism evidence="1 2">
    <name type="scientific">Pleomassaria siparia CBS 279.74</name>
    <dbReference type="NCBI Taxonomy" id="1314801"/>
    <lineage>
        <taxon>Eukaryota</taxon>
        <taxon>Fungi</taxon>
        <taxon>Dikarya</taxon>
        <taxon>Ascomycota</taxon>
        <taxon>Pezizomycotina</taxon>
        <taxon>Dothideomycetes</taxon>
        <taxon>Pleosporomycetidae</taxon>
        <taxon>Pleosporales</taxon>
        <taxon>Pleomassariaceae</taxon>
        <taxon>Pleomassaria</taxon>
    </lineage>
</organism>
<dbReference type="Proteomes" id="UP000799428">
    <property type="component" value="Unassembled WGS sequence"/>
</dbReference>
<evidence type="ECO:0000313" key="2">
    <source>
        <dbReference type="Proteomes" id="UP000799428"/>
    </source>
</evidence>
<dbReference type="EMBL" id="MU005787">
    <property type="protein sequence ID" value="KAF2703513.1"/>
    <property type="molecule type" value="Genomic_DNA"/>
</dbReference>
<accession>A0A6G1JT69</accession>
<gene>
    <name evidence="1" type="ORF">K504DRAFT_451689</name>
</gene>
<dbReference type="AlphaFoldDB" id="A0A6G1JT69"/>
<reference evidence="1" key="1">
    <citation type="journal article" date="2020" name="Stud. Mycol.">
        <title>101 Dothideomycetes genomes: a test case for predicting lifestyles and emergence of pathogens.</title>
        <authorList>
            <person name="Haridas S."/>
            <person name="Albert R."/>
            <person name="Binder M."/>
            <person name="Bloem J."/>
            <person name="Labutti K."/>
            <person name="Salamov A."/>
            <person name="Andreopoulos B."/>
            <person name="Baker S."/>
            <person name="Barry K."/>
            <person name="Bills G."/>
            <person name="Bluhm B."/>
            <person name="Cannon C."/>
            <person name="Castanera R."/>
            <person name="Culley D."/>
            <person name="Daum C."/>
            <person name="Ezra D."/>
            <person name="Gonzalez J."/>
            <person name="Henrissat B."/>
            <person name="Kuo A."/>
            <person name="Liang C."/>
            <person name="Lipzen A."/>
            <person name="Lutzoni F."/>
            <person name="Magnuson J."/>
            <person name="Mondo S."/>
            <person name="Nolan M."/>
            <person name="Ohm R."/>
            <person name="Pangilinan J."/>
            <person name="Park H.-J."/>
            <person name="Ramirez L."/>
            <person name="Alfaro M."/>
            <person name="Sun H."/>
            <person name="Tritt A."/>
            <person name="Yoshinaga Y."/>
            <person name="Zwiers L.-H."/>
            <person name="Turgeon B."/>
            <person name="Goodwin S."/>
            <person name="Spatafora J."/>
            <person name="Crous P."/>
            <person name="Grigoriev I."/>
        </authorList>
    </citation>
    <scope>NUCLEOTIDE SEQUENCE</scope>
    <source>
        <strain evidence="1">CBS 279.74</strain>
    </source>
</reference>